<dbReference type="EMBL" id="PDSK01000090">
    <property type="protein sequence ID" value="PIE34352.1"/>
    <property type="molecule type" value="Genomic_DNA"/>
</dbReference>
<comment type="pathway">
    <text evidence="1">Protein modification; protein ubiquitination.</text>
</comment>
<dbReference type="SUPFAM" id="SSF51126">
    <property type="entry name" value="Pectin lyase-like"/>
    <property type="match status" value="1"/>
</dbReference>
<dbReference type="PROSITE" id="PS51257">
    <property type="entry name" value="PROKAR_LIPOPROTEIN"/>
    <property type="match status" value="1"/>
</dbReference>
<evidence type="ECO:0000256" key="1">
    <source>
        <dbReference type="ARBA" id="ARBA00004906"/>
    </source>
</evidence>
<dbReference type="InterPro" id="IPR012334">
    <property type="entry name" value="Pectin_lyas_fold"/>
</dbReference>
<dbReference type="SMART" id="SM00710">
    <property type="entry name" value="PbH1"/>
    <property type="match status" value="3"/>
</dbReference>
<evidence type="ECO:0000256" key="3">
    <source>
        <dbReference type="ARBA" id="ARBA00022786"/>
    </source>
</evidence>
<keyword evidence="3" id="KW-0833">Ubl conjugation pathway</keyword>
<dbReference type="InterPro" id="IPR022441">
    <property type="entry name" value="Para_beta_helix_rpt-2"/>
</dbReference>
<evidence type="ECO:0000259" key="4">
    <source>
        <dbReference type="Pfam" id="PF13229"/>
    </source>
</evidence>
<protein>
    <recommendedName>
        <fullName evidence="4">Right handed beta helix domain-containing protein</fullName>
    </recommendedName>
</protein>
<comment type="caution">
    <text evidence="5">The sequence shown here is derived from an EMBL/GenBank/DDBJ whole genome shotgun (WGS) entry which is preliminary data.</text>
</comment>
<dbReference type="Pfam" id="PF13229">
    <property type="entry name" value="Beta_helix"/>
    <property type="match status" value="1"/>
</dbReference>
<evidence type="ECO:0000313" key="5">
    <source>
        <dbReference type="EMBL" id="PIE34352.1"/>
    </source>
</evidence>
<evidence type="ECO:0000256" key="2">
    <source>
        <dbReference type="ARBA" id="ARBA00022737"/>
    </source>
</evidence>
<keyword evidence="2" id="KW-0677">Repeat</keyword>
<dbReference type="Gene3D" id="2.160.20.10">
    <property type="entry name" value="Single-stranded right-handed beta-helix, Pectin lyase-like"/>
    <property type="match status" value="1"/>
</dbReference>
<sequence length="274" mass="28934">MTQRYCIIIACFLTFVTLVSCRDDRTEPSNSYTSPAPVVGESEIRDVPSAYSTIQRAVNAAKSGDFIRVAAGTYTENVKVDEKALSLRGAGTGQTTLIGTLTIEDSSEASVEGFTIKGKVYIIHSLARISGNEIIKSQGPGLEIKHCPGSIISDNTISSNALEGILSNESDGVIGNNIVQSNGADGIVINNASPTLQANVVTDNQRDGISIRGFSHYAAPILLQNFLGNNGTTSNYDIICFGDNTNPNGSGNRYTTCLNCAECKAMAGGATYED</sequence>
<dbReference type="InterPro" id="IPR051550">
    <property type="entry name" value="SCF-Subunits/Alg-Epimerases"/>
</dbReference>
<organism evidence="5 6">
    <name type="scientific">candidate division KSB3 bacterium</name>
    <dbReference type="NCBI Taxonomy" id="2044937"/>
    <lineage>
        <taxon>Bacteria</taxon>
        <taxon>candidate division KSB3</taxon>
    </lineage>
</organism>
<dbReference type="InterPro" id="IPR006626">
    <property type="entry name" value="PbH1"/>
</dbReference>
<feature type="domain" description="Right handed beta helix" evidence="4">
    <location>
        <begin position="103"/>
        <end position="231"/>
    </location>
</feature>
<gene>
    <name evidence="5" type="ORF">CSA56_08190</name>
</gene>
<dbReference type="InterPro" id="IPR039448">
    <property type="entry name" value="Beta_helix"/>
</dbReference>
<dbReference type="NCBIfam" id="TIGR03804">
    <property type="entry name" value="para_beta_helix"/>
    <property type="match status" value="1"/>
</dbReference>
<reference evidence="5 6" key="1">
    <citation type="submission" date="2017-10" db="EMBL/GenBank/DDBJ databases">
        <title>Novel microbial diversity and functional potential in the marine mammal oral microbiome.</title>
        <authorList>
            <person name="Dudek N.K."/>
            <person name="Sun C.L."/>
            <person name="Burstein D."/>
            <person name="Kantor R.S."/>
            <person name="Aliaga Goltsman D.S."/>
            <person name="Bik E.M."/>
            <person name="Thomas B.C."/>
            <person name="Banfield J.F."/>
            <person name="Relman D.A."/>
        </authorList>
    </citation>
    <scope>NUCLEOTIDE SEQUENCE [LARGE SCALE GENOMIC DNA]</scope>
    <source>
        <strain evidence="5">DOLJORAL78_47_16</strain>
    </source>
</reference>
<dbReference type="PANTHER" id="PTHR22990">
    <property type="entry name" value="F-BOX ONLY PROTEIN"/>
    <property type="match status" value="1"/>
</dbReference>
<proteinExistence type="predicted"/>
<dbReference type="PANTHER" id="PTHR22990:SF15">
    <property type="entry name" value="F-BOX ONLY PROTEIN 10"/>
    <property type="match status" value="1"/>
</dbReference>
<dbReference type="AlphaFoldDB" id="A0A2G6KH74"/>
<evidence type="ECO:0000313" key="6">
    <source>
        <dbReference type="Proteomes" id="UP000230821"/>
    </source>
</evidence>
<dbReference type="InterPro" id="IPR011050">
    <property type="entry name" value="Pectin_lyase_fold/virulence"/>
</dbReference>
<accession>A0A2G6KH74</accession>
<name>A0A2G6KH74_9BACT</name>
<dbReference type="Proteomes" id="UP000230821">
    <property type="component" value="Unassembled WGS sequence"/>
</dbReference>